<comment type="similarity">
    <text evidence="2 9">Belongs to the membrane-bound acyltransferase family.</text>
</comment>
<dbReference type="OrthoDB" id="139172at2"/>
<feature type="transmembrane region" description="Helical" evidence="10">
    <location>
        <begin position="368"/>
        <end position="389"/>
    </location>
</feature>
<keyword evidence="5 10" id="KW-0812">Transmembrane</keyword>
<reference evidence="11 12" key="1">
    <citation type="submission" date="2005-11" db="EMBL/GenBank/DDBJ databases">
        <title>The complete genome sequence of Lawsonia intracellularis: the causative agent of proliferative enteropathy.</title>
        <authorList>
            <person name="Kaur K."/>
            <person name="Zhang Q."/>
            <person name="Beckler D."/>
            <person name="Munir S."/>
            <person name="Li L."/>
            <person name="Kinsley K."/>
            <person name="Herron L."/>
            <person name="Peterson A."/>
            <person name="May B."/>
            <person name="Singh S."/>
            <person name="Gebhart C."/>
            <person name="Kapur V."/>
        </authorList>
    </citation>
    <scope>NUCLEOTIDE SEQUENCE [LARGE SCALE GENOMIC DNA]</scope>
    <source>
        <strain evidence="11 12">PHE/MN1-00</strain>
    </source>
</reference>
<evidence type="ECO:0000256" key="7">
    <source>
        <dbReference type="ARBA" id="ARBA00023136"/>
    </source>
</evidence>
<organism evidence="11 12">
    <name type="scientific">Lawsonia intracellularis (strain PHE/MN1-00)</name>
    <dbReference type="NCBI Taxonomy" id="363253"/>
    <lineage>
        <taxon>Bacteria</taxon>
        <taxon>Pseudomonadati</taxon>
        <taxon>Thermodesulfobacteriota</taxon>
        <taxon>Desulfovibrionia</taxon>
        <taxon>Desulfovibrionales</taxon>
        <taxon>Desulfovibrionaceae</taxon>
        <taxon>Lawsonia</taxon>
    </lineage>
</organism>
<dbReference type="GO" id="GO:0016746">
    <property type="term" value="F:acyltransferase activity"/>
    <property type="evidence" value="ECO:0007669"/>
    <property type="project" value="UniProtKB-KW"/>
</dbReference>
<gene>
    <name evidence="11" type="ordered locus">LI0479</name>
</gene>
<evidence type="ECO:0000256" key="3">
    <source>
        <dbReference type="ARBA" id="ARBA00022475"/>
    </source>
</evidence>
<evidence type="ECO:0000313" key="12">
    <source>
        <dbReference type="Proteomes" id="UP000002430"/>
    </source>
</evidence>
<dbReference type="InterPro" id="IPR051085">
    <property type="entry name" value="MB_O-acyltransferase"/>
</dbReference>
<feature type="transmembrane region" description="Helical" evidence="10">
    <location>
        <begin position="113"/>
        <end position="133"/>
    </location>
</feature>
<evidence type="ECO:0000256" key="2">
    <source>
        <dbReference type="ARBA" id="ARBA00010323"/>
    </source>
</evidence>
<dbReference type="HOGENOM" id="CLU_025255_4_1_7"/>
<dbReference type="KEGG" id="lip:LI0479"/>
<keyword evidence="8 9" id="KW-0012">Acyltransferase</keyword>
<evidence type="ECO:0000313" key="11">
    <source>
        <dbReference type="EMBL" id="CAJ54533.1"/>
    </source>
</evidence>
<comment type="subcellular location">
    <subcellularLocation>
        <location evidence="1">Cell membrane</location>
        <topology evidence="1">Multi-pass membrane protein</topology>
    </subcellularLocation>
</comment>
<evidence type="ECO:0000256" key="1">
    <source>
        <dbReference type="ARBA" id="ARBA00004651"/>
    </source>
</evidence>
<dbReference type="EMBL" id="AM180252">
    <property type="protein sequence ID" value="CAJ54533.1"/>
    <property type="molecule type" value="Genomic_DNA"/>
</dbReference>
<keyword evidence="7 9" id="KW-0472">Membrane</keyword>
<dbReference type="PIRSF" id="PIRSF500217">
    <property type="entry name" value="AlgI"/>
    <property type="match status" value="1"/>
</dbReference>
<keyword evidence="12" id="KW-1185">Reference proteome</keyword>
<sequence>MNFVTLEFCIFFPIVLFILYLSCYHLGIYKGALLAGNIFFYAYAGLTFLPLLFTVIILNWCTGKFLFSSKTTCSKKIIITINIILHILILAFFKYYEFIILSLESIFSLGRSIPITLPMIDIFFPVGLSFYTFQGLSYSIDQYRNPTSHPESFINVSLFISFFPTILAGPIMRGHQFFPQLGKCNYISDELITGFALILSGLFKKVVLASYLSEHIVRDVFQSPGIYSSWTILTAVYGYSIQIFCDFSGYSDLAIGIGALMGYRIPQNFNAPYLAYNLQIFWHRWHITLSQWLKDYLYIPLGGNKKGNRYINLIITMFIGGLWHGSHLRFLIWGFLHGIGLALVHFIKTVCASQTNVQYLLNIPFIKTIHYIISWALTFHFVSFLWIFFRAEDVPCALEIIKRIIIFGQEGEGFPILVIPVILTGLLIQVVGPYILTSFTKFQKRLHWIIQTFVLAFIAGIILKMGPDGIMPFIYFQF</sequence>
<dbReference type="eggNOG" id="COG1696">
    <property type="taxonomic scope" value="Bacteria"/>
</dbReference>
<dbReference type="PIRSF" id="PIRSF016636">
    <property type="entry name" value="AlgI_DltB"/>
    <property type="match status" value="1"/>
</dbReference>
<accession>Q1MR43</accession>
<dbReference type="GO" id="GO:0042121">
    <property type="term" value="P:alginic acid biosynthetic process"/>
    <property type="evidence" value="ECO:0007669"/>
    <property type="project" value="InterPro"/>
</dbReference>
<feature type="transmembrane region" description="Helical" evidence="10">
    <location>
        <begin position="153"/>
        <end position="172"/>
    </location>
</feature>
<evidence type="ECO:0000256" key="9">
    <source>
        <dbReference type="PIRNR" id="PIRNR016636"/>
    </source>
</evidence>
<evidence type="ECO:0000256" key="4">
    <source>
        <dbReference type="ARBA" id="ARBA00022679"/>
    </source>
</evidence>
<evidence type="ECO:0000256" key="5">
    <source>
        <dbReference type="ARBA" id="ARBA00022692"/>
    </source>
</evidence>
<evidence type="ECO:0000256" key="6">
    <source>
        <dbReference type="ARBA" id="ARBA00022989"/>
    </source>
</evidence>
<dbReference type="InterPro" id="IPR004299">
    <property type="entry name" value="MBOAT_fam"/>
</dbReference>
<feature type="transmembrane region" description="Helical" evidence="10">
    <location>
        <begin position="416"/>
        <end position="436"/>
    </location>
</feature>
<dbReference type="PANTHER" id="PTHR13285:SF23">
    <property type="entry name" value="TEICHOIC ACID D-ALANYLTRANSFERASE"/>
    <property type="match status" value="1"/>
</dbReference>
<dbReference type="AlphaFoldDB" id="Q1MR43"/>
<protein>
    <submittedName>
        <fullName evidence="11">Alginate O-acetylation protein</fullName>
    </submittedName>
</protein>
<dbReference type="STRING" id="363253.LI0479"/>
<feature type="transmembrane region" description="Helical" evidence="10">
    <location>
        <begin position="73"/>
        <end position="93"/>
    </location>
</feature>
<dbReference type="Pfam" id="PF03062">
    <property type="entry name" value="MBOAT"/>
    <property type="match status" value="1"/>
</dbReference>
<dbReference type="InterPro" id="IPR024194">
    <property type="entry name" value="Ac/AlaTfrase_AlgI/DltB"/>
</dbReference>
<feature type="transmembrane region" description="Helical" evidence="10">
    <location>
        <begin position="7"/>
        <end position="28"/>
    </location>
</feature>
<keyword evidence="3 9" id="KW-1003">Cell membrane</keyword>
<dbReference type="GO" id="GO:0005886">
    <property type="term" value="C:plasma membrane"/>
    <property type="evidence" value="ECO:0007669"/>
    <property type="project" value="UniProtKB-SubCell"/>
</dbReference>
<feature type="transmembrane region" description="Helical" evidence="10">
    <location>
        <begin position="40"/>
        <end position="61"/>
    </location>
</feature>
<evidence type="ECO:0000256" key="8">
    <source>
        <dbReference type="ARBA" id="ARBA00023315"/>
    </source>
</evidence>
<evidence type="ECO:0000256" key="10">
    <source>
        <dbReference type="SAM" id="Phobius"/>
    </source>
</evidence>
<feature type="transmembrane region" description="Helical" evidence="10">
    <location>
        <begin position="330"/>
        <end position="347"/>
    </location>
</feature>
<dbReference type="RefSeq" id="WP_011526563.1">
    <property type="nucleotide sequence ID" value="NC_008011.1"/>
</dbReference>
<dbReference type="PANTHER" id="PTHR13285">
    <property type="entry name" value="ACYLTRANSFERASE"/>
    <property type="match status" value="1"/>
</dbReference>
<dbReference type="Proteomes" id="UP000002430">
    <property type="component" value="Chromosome"/>
</dbReference>
<dbReference type="InterPro" id="IPR028362">
    <property type="entry name" value="AlgI"/>
</dbReference>
<keyword evidence="6 10" id="KW-1133">Transmembrane helix</keyword>
<keyword evidence="4 9" id="KW-0808">Transferase</keyword>
<feature type="transmembrane region" description="Helical" evidence="10">
    <location>
        <begin position="192"/>
        <end position="212"/>
    </location>
</feature>
<name>Q1MR43_LAWIP</name>
<proteinExistence type="inferred from homology"/>
<feature type="transmembrane region" description="Helical" evidence="10">
    <location>
        <begin position="448"/>
        <end position="466"/>
    </location>
</feature>